<dbReference type="OrthoDB" id="8373403at2"/>
<feature type="transmembrane region" description="Helical" evidence="1">
    <location>
        <begin position="75"/>
        <end position="92"/>
    </location>
</feature>
<evidence type="ECO:0000256" key="1">
    <source>
        <dbReference type="SAM" id="Phobius"/>
    </source>
</evidence>
<keyword evidence="4" id="KW-1185">Reference proteome</keyword>
<keyword evidence="1" id="KW-0472">Membrane</keyword>
<protein>
    <submittedName>
        <fullName evidence="3">Membrane-anchored ribosome-binding protein, inhibits growth in stationary phase, ElaB/YqjD/DUF883 family</fullName>
    </submittedName>
</protein>
<keyword evidence="1" id="KW-0812">Transmembrane</keyword>
<proteinExistence type="predicted"/>
<feature type="domain" description="DUF883" evidence="2">
    <location>
        <begin position="67"/>
        <end position="91"/>
    </location>
</feature>
<evidence type="ECO:0000313" key="4">
    <source>
        <dbReference type="Proteomes" id="UP000199372"/>
    </source>
</evidence>
<dbReference type="RefSeq" id="WP_073126693.1">
    <property type="nucleotide sequence ID" value="NZ_FOCM01000003.1"/>
</dbReference>
<dbReference type="EMBL" id="FOCM01000003">
    <property type="protein sequence ID" value="SEN22180.1"/>
    <property type="molecule type" value="Genomic_DNA"/>
</dbReference>
<sequence>MVENTNKPEPSTEELSRQVELLKGDIARLTDTIKDMGVAKGRAYSDEARRRANAMRSEAEHKVDEVEEYVRENPATALGIAALVGLIVGFLTRR</sequence>
<evidence type="ECO:0000313" key="3">
    <source>
        <dbReference type="EMBL" id="SEN22180.1"/>
    </source>
</evidence>
<dbReference type="InterPro" id="IPR043605">
    <property type="entry name" value="DUF883_C"/>
</dbReference>
<dbReference type="PANTHER" id="PTHR35893">
    <property type="entry name" value="INNER MEMBRANE PROTEIN-RELATED"/>
    <property type="match status" value="1"/>
</dbReference>
<dbReference type="Pfam" id="PF19029">
    <property type="entry name" value="DUF883_C"/>
    <property type="match status" value="1"/>
</dbReference>
<dbReference type="GO" id="GO:0043022">
    <property type="term" value="F:ribosome binding"/>
    <property type="evidence" value="ECO:0007669"/>
    <property type="project" value="InterPro"/>
</dbReference>
<dbReference type="AlphaFoldDB" id="A0A1H8ES04"/>
<dbReference type="InterPro" id="IPR010279">
    <property type="entry name" value="YqjD/ElaB"/>
</dbReference>
<evidence type="ECO:0000259" key="2">
    <source>
        <dbReference type="Pfam" id="PF19029"/>
    </source>
</evidence>
<reference evidence="4" key="1">
    <citation type="submission" date="2016-10" db="EMBL/GenBank/DDBJ databases">
        <authorList>
            <person name="Varghese N."/>
            <person name="Submissions S."/>
        </authorList>
    </citation>
    <scope>NUCLEOTIDE SEQUENCE [LARGE SCALE GENOMIC DNA]</scope>
    <source>
        <strain evidence="4">DSM 26893</strain>
    </source>
</reference>
<dbReference type="Proteomes" id="UP000199372">
    <property type="component" value="Unassembled WGS sequence"/>
</dbReference>
<accession>A0A1H8ES04</accession>
<gene>
    <name evidence="3" type="ORF">SAMN04488011_10375</name>
</gene>
<name>A0A1H8ES04_9RHOB</name>
<dbReference type="PANTHER" id="PTHR35893:SF3">
    <property type="entry name" value="INNER MEMBRANE PROTEIN"/>
    <property type="match status" value="1"/>
</dbReference>
<keyword evidence="1" id="KW-1133">Transmembrane helix</keyword>
<organism evidence="3 4">
    <name type="scientific">Palleronia pelagia</name>
    <dbReference type="NCBI Taxonomy" id="387096"/>
    <lineage>
        <taxon>Bacteria</taxon>
        <taxon>Pseudomonadati</taxon>
        <taxon>Pseudomonadota</taxon>
        <taxon>Alphaproteobacteria</taxon>
        <taxon>Rhodobacterales</taxon>
        <taxon>Roseobacteraceae</taxon>
        <taxon>Palleronia</taxon>
    </lineage>
</organism>